<dbReference type="InterPro" id="IPR027417">
    <property type="entry name" value="P-loop_NTPase"/>
</dbReference>
<evidence type="ECO:0000256" key="3">
    <source>
        <dbReference type="ARBA" id="ARBA00023125"/>
    </source>
</evidence>
<name>A0A4Q7MC53_9BACT</name>
<dbReference type="InterPro" id="IPR045076">
    <property type="entry name" value="MutS"/>
</dbReference>
<dbReference type="Gene3D" id="3.40.50.300">
    <property type="entry name" value="P-loop containing nucleotide triphosphate hydrolases"/>
    <property type="match status" value="1"/>
</dbReference>
<organism evidence="7 8">
    <name type="scientific">Pseudobacter ginsenosidimutans</name>
    <dbReference type="NCBI Taxonomy" id="661488"/>
    <lineage>
        <taxon>Bacteria</taxon>
        <taxon>Pseudomonadati</taxon>
        <taxon>Bacteroidota</taxon>
        <taxon>Chitinophagia</taxon>
        <taxon>Chitinophagales</taxon>
        <taxon>Chitinophagaceae</taxon>
        <taxon>Pseudobacter</taxon>
    </lineage>
</organism>
<dbReference type="InterPro" id="IPR005747">
    <property type="entry name" value="MutS2"/>
</dbReference>
<protein>
    <submittedName>
        <fullName evidence="7">DNA mismatch repair protein MutS2</fullName>
    </submittedName>
</protein>
<dbReference type="RefSeq" id="WP_130544220.1">
    <property type="nucleotide sequence ID" value="NZ_CP042431.1"/>
</dbReference>
<evidence type="ECO:0000256" key="1">
    <source>
        <dbReference type="ARBA" id="ARBA00022741"/>
    </source>
</evidence>
<dbReference type="GO" id="GO:0140664">
    <property type="term" value="F:ATP-dependent DNA damage sensor activity"/>
    <property type="evidence" value="ECO:0007669"/>
    <property type="project" value="InterPro"/>
</dbReference>
<dbReference type="InterPro" id="IPR036187">
    <property type="entry name" value="DNA_mismatch_repair_MutS_sf"/>
</dbReference>
<evidence type="ECO:0000313" key="8">
    <source>
        <dbReference type="Proteomes" id="UP000293874"/>
    </source>
</evidence>
<comment type="caution">
    <text evidence="7">The sequence shown here is derived from an EMBL/GenBank/DDBJ whole genome shotgun (WGS) entry which is preliminary data.</text>
</comment>
<dbReference type="NCBIfam" id="TIGR01069">
    <property type="entry name" value="mutS2"/>
    <property type="match status" value="1"/>
</dbReference>
<reference evidence="7 8" key="1">
    <citation type="submission" date="2019-02" db="EMBL/GenBank/DDBJ databases">
        <title>Genomic Encyclopedia of Type Strains, Phase IV (KMG-IV): sequencing the most valuable type-strain genomes for metagenomic binning, comparative biology and taxonomic classification.</title>
        <authorList>
            <person name="Goeker M."/>
        </authorList>
    </citation>
    <scope>NUCLEOTIDE SEQUENCE [LARGE SCALE GENOMIC DNA]</scope>
    <source>
        <strain evidence="7 8">DSM 18116</strain>
    </source>
</reference>
<keyword evidence="2" id="KW-0067">ATP-binding</keyword>
<dbReference type="Pfam" id="PF20297">
    <property type="entry name" value="MSSS"/>
    <property type="match status" value="1"/>
</dbReference>
<keyword evidence="8" id="KW-1185">Reference proteome</keyword>
<dbReference type="EMBL" id="SGXA01000005">
    <property type="protein sequence ID" value="RZS65564.1"/>
    <property type="molecule type" value="Genomic_DNA"/>
</dbReference>
<gene>
    <name evidence="7" type="ORF">EV199_5738</name>
</gene>
<feature type="domain" description="DNA mismatch repair protein MutS core" evidence="5">
    <location>
        <begin position="12"/>
        <end position="317"/>
    </location>
</feature>
<dbReference type="OrthoDB" id="9808166at2"/>
<evidence type="ECO:0000259" key="6">
    <source>
        <dbReference type="SMART" id="SM00534"/>
    </source>
</evidence>
<evidence type="ECO:0000256" key="4">
    <source>
        <dbReference type="SAM" id="Coils"/>
    </source>
</evidence>
<dbReference type="InterPro" id="IPR046893">
    <property type="entry name" value="MSSS"/>
</dbReference>
<dbReference type="GO" id="GO:0006298">
    <property type="term" value="P:mismatch repair"/>
    <property type="evidence" value="ECO:0007669"/>
    <property type="project" value="InterPro"/>
</dbReference>
<dbReference type="AlphaFoldDB" id="A0A4Q7MC53"/>
<dbReference type="SMART" id="SM00533">
    <property type="entry name" value="MUTSd"/>
    <property type="match status" value="1"/>
</dbReference>
<dbReference type="GO" id="GO:0030983">
    <property type="term" value="F:mismatched DNA binding"/>
    <property type="evidence" value="ECO:0007669"/>
    <property type="project" value="InterPro"/>
</dbReference>
<dbReference type="SUPFAM" id="SSF48334">
    <property type="entry name" value="DNA repair protein MutS, domain III"/>
    <property type="match status" value="1"/>
</dbReference>
<evidence type="ECO:0000256" key="2">
    <source>
        <dbReference type="ARBA" id="ARBA00022840"/>
    </source>
</evidence>
<dbReference type="InterPro" id="IPR007696">
    <property type="entry name" value="DNA_mismatch_repair_MutS_core"/>
</dbReference>
<dbReference type="GO" id="GO:0016887">
    <property type="term" value="F:ATP hydrolysis activity"/>
    <property type="evidence" value="ECO:0007669"/>
    <property type="project" value="InterPro"/>
</dbReference>
<dbReference type="PIRSF" id="PIRSF005814">
    <property type="entry name" value="MutS_YshD"/>
    <property type="match status" value="1"/>
</dbReference>
<dbReference type="GO" id="GO:0045910">
    <property type="term" value="P:negative regulation of DNA recombination"/>
    <property type="evidence" value="ECO:0007669"/>
    <property type="project" value="InterPro"/>
</dbReference>
<keyword evidence="3" id="KW-0238">DNA-binding</keyword>
<accession>A0A4Q7MC53</accession>
<dbReference type="PANTHER" id="PTHR48466">
    <property type="entry name" value="OS10G0509000 PROTEIN-RELATED"/>
    <property type="match status" value="1"/>
</dbReference>
<dbReference type="Proteomes" id="UP000293874">
    <property type="component" value="Unassembled WGS sequence"/>
</dbReference>
<dbReference type="PANTHER" id="PTHR48466:SF2">
    <property type="entry name" value="OS10G0509000 PROTEIN"/>
    <property type="match status" value="1"/>
</dbReference>
<dbReference type="SMART" id="SM00534">
    <property type="entry name" value="MUTSac"/>
    <property type="match status" value="1"/>
</dbReference>
<evidence type="ECO:0000259" key="5">
    <source>
        <dbReference type="SMART" id="SM00533"/>
    </source>
</evidence>
<proteinExistence type="predicted"/>
<dbReference type="GO" id="GO:0005524">
    <property type="term" value="F:ATP binding"/>
    <property type="evidence" value="ECO:0007669"/>
    <property type="project" value="UniProtKB-KW"/>
</dbReference>
<feature type="coiled-coil region" evidence="4">
    <location>
        <begin position="524"/>
        <end position="575"/>
    </location>
</feature>
<dbReference type="InterPro" id="IPR000432">
    <property type="entry name" value="DNA_mismatch_repair_MutS_C"/>
</dbReference>
<dbReference type="Pfam" id="PF00488">
    <property type="entry name" value="MutS_V"/>
    <property type="match status" value="1"/>
</dbReference>
<keyword evidence="4" id="KW-0175">Coiled coil</keyword>
<dbReference type="GO" id="GO:0004519">
    <property type="term" value="F:endonuclease activity"/>
    <property type="evidence" value="ECO:0007669"/>
    <property type="project" value="UniProtKB-KW"/>
</dbReference>
<keyword evidence="1" id="KW-0547">Nucleotide-binding</keyword>
<sequence length="710" mass="81594">MKFFPGSALVQLEFDKVKALLVEHCKSVYAKEKAEELRIHTRKEFIELELRQSHEYKLIVQHGQYFPNDHVLNLNRDLKLLGIPGAVLTGDQFMQVRKLADSMQSIFRWFDNDRRLAYPALSKVIAETYFEKTILTMIDEVLDESGVVKDDASEELANIRLSLYRRRNELRRMFDRIVKNLGKQGYVADIEEAFLNGRRVVAVFAEQKRQVKGILHGESDTRKTAFIEPEETIELNNDIFALENEESREVYRILRELTARVSVYAALLRTYHDILGEYDFIRAKARLAVDVNGNFPLLSDKSVIKLVDAYHPLLYLYNIRAQKPTIPTNIYLNEKDRILVISGPNAGGKTVTMKTAGLLQIMIQAGLLVPVHPTSEFGIFKQMMIHIGDTQSLEFELSTYSSHLKHMKHMIENANGRTLFFIDELGSGSDPNLGGSFAEVIMEELVKKHALGIVTTHYLNLKVMGNKTPGIVNGAMAFDEVNLLPLYKLIIGKPGSSYTFSIAERIGLSPELIARARKLVDEDHFRLDKLLNRTEQDLREVEKKEKELNKALRENERMRKEMEALMNKERHHQQVELLKHQNKITEDRIAYLKDMERKLKQIVLDWRKTEVTEDRKELIKQLQILLFKQNQQHANEKVKKKIGSKYDQVGGEIVVGNKVLMKKNHQVGEVKEIRGKKAVVQLGLMPITVDLSDLVVVAEKEGSEELKTKK</sequence>
<feature type="domain" description="DNA mismatch repair proteins mutS family" evidence="6">
    <location>
        <begin position="336"/>
        <end position="521"/>
    </location>
</feature>
<evidence type="ECO:0000313" key="7">
    <source>
        <dbReference type="EMBL" id="RZS65564.1"/>
    </source>
</evidence>
<dbReference type="SUPFAM" id="SSF52540">
    <property type="entry name" value="P-loop containing nucleoside triphosphate hydrolases"/>
    <property type="match status" value="1"/>
</dbReference>